<evidence type="ECO:0000313" key="7">
    <source>
        <dbReference type="EMBL" id="PIE20482.1"/>
    </source>
</evidence>
<evidence type="ECO:0000259" key="6">
    <source>
        <dbReference type="SMART" id="SM00852"/>
    </source>
</evidence>
<feature type="domain" description="MoaB/Mog" evidence="6">
    <location>
        <begin position="16"/>
        <end position="160"/>
    </location>
</feature>
<dbReference type="InterPro" id="IPR036425">
    <property type="entry name" value="MoaB/Mog-like_dom_sf"/>
</dbReference>
<organism evidence="7 8">
    <name type="scientific">Neptuniibacter caesariensis</name>
    <dbReference type="NCBI Taxonomy" id="207954"/>
    <lineage>
        <taxon>Bacteria</taxon>
        <taxon>Pseudomonadati</taxon>
        <taxon>Pseudomonadota</taxon>
        <taxon>Gammaproteobacteria</taxon>
        <taxon>Oceanospirillales</taxon>
        <taxon>Oceanospirillaceae</taxon>
        <taxon>Neptuniibacter</taxon>
    </lineage>
</organism>
<dbReference type="InterPro" id="IPR001453">
    <property type="entry name" value="MoaB/Mog_dom"/>
</dbReference>
<dbReference type="PANTHER" id="PTHR43232">
    <property type="entry name" value="MOLYBDENUM COFACTOR BIOSYNTHESIS PROTEIN B"/>
    <property type="match status" value="1"/>
</dbReference>
<dbReference type="EMBL" id="PDSG01000006">
    <property type="protein sequence ID" value="PIE20482.1"/>
    <property type="molecule type" value="Genomic_DNA"/>
</dbReference>
<dbReference type="NCBIfam" id="TIGR00177">
    <property type="entry name" value="molyb_syn"/>
    <property type="match status" value="1"/>
</dbReference>
<evidence type="ECO:0000256" key="5">
    <source>
        <dbReference type="PIRNR" id="PIRNR006443"/>
    </source>
</evidence>
<sequence>MSHSSVNAEFIPLNIAVMTASDTRSLENDTSGQVLVDRLREAGHTLKGREVVIDDIYQMRAVASQWIADPEVHVILTTGGTGFARRDSTPEAMAPLFDKAIDGFGELFRQVSVREIGTSTIQSRALGGLANGTVIFCLPGSTGACRTGWDSIIAEQLDNRHRPCNFVSMVLQHPQKQV</sequence>
<dbReference type="InterPro" id="IPR012245">
    <property type="entry name" value="MoaB"/>
</dbReference>
<dbReference type="SUPFAM" id="SSF53218">
    <property type="entry name" value="Molybdenum cofactor biosynthesis proteins"/>
    <property type="match status" value="1"/>
</dbReference>
<dbReference type="SMART" id="SM00852">
    <property type="entry name" value="MoCF_biosynth"/>
    <property type="match status" value="1"/>
</dbReference>
<reference evidence="7 8" key="1">
    <citation type="submission" date="2017-10" db="EMBL/GenBank/DDBJ databases">
        <title>Novel microbial diversity and functional potential in the marine mammal oral microbiome.</title>
        <authorList>
            <person name="Dudek N.K."/>
            <person name="Sun C.L."/>
            <person name="Burstein D."/>
            <person name="Kantor R.S."/>
            <person name="Aliaga Goltsman D.S."/>
            <person name="Bik E.M."/>
            <person name="Thomas B.C."/>
            <person name="Banfield J.F."/>
            <person name="Relman D.A."/>
        </authorList>
    </citation>
    <scope>NUCLEOTIDE SEQUENCE [LARGE SCALE GENOMIC DNA]</scope>
    <source>
        <strain evidence="7">DOLJORAL78_49_30</strain>
    </source>
</reference>
<gene>
    <name evidence="7" type="primary">moaB</name>
    <name evidence="7" type="ORF">CSA61_01810</name>
</gene>
<comment type="pathway">
    <text evidence="1 5">Cofactor biosynthesis; molybdopterin biosynthesis.</text>
</comment>
<dbReference type="Gene3D" id="3.40.980.10">
    <property type="entry name" value="MoaB/Mog-like domain"/>
    <property type="match status" value="1"/>
</dbReference>
<keyword evidence="4 5" id="KW-0501">Molybdenum cofactor biosynthesis</keyword>
<evidence type="ECO:0000313" key="8">
    <source>
        <dbReference type="Proteomes" id="UP000242733"/>
    </source>
</evidence>
<dbReference type="GO" id="GO:0005829">
    <property type="term" value="C:cytosol"/>
    <property type="evidence" value="ECO:0007669"/>
    <property type="project" value="TreeGrafter"/>
</dbReference>
<dbReference type="UniPathway" id="UPA00344"/>
<evidence type="ECO:0000256" key="3">
    <source>
        <dbReference type="ARBA" id="ARBA00015262"/>
    </source>
</evidence>
<evidence type="ECO:0000256" key="2">
    <source>
        <dbReference type="ARBA" id="ARBA00006112"/>
    </source>
</evidence>
<dbReference type="GO" id="GO:0006777">
    <property type="term" value="P:Mo-molybdopterin cofactor biosynthetic process"/>
    <property type="evidence" value="ECO:0007669"/>
    <property type="project" value="UniProtKB-UniRule"/>
</dbReference>
<dbReference type="PIRSF" id="PIRSF006443">
    <property type="entry name" value="MoaB"/>
    <property type="match status" value="1"/>
</dbReference>
<dbReference type="PANTHER" id="PTHR43232:SF2">
    <property type="entry name" value="MOLYBDENUM COFACTOR BIOSYNTHESIS PROTEIN B"/>
    <property type="match status" value="1"/>
</dbReference>
<evidence type="ECO:0000256" key="1">
    <source>
        <dbReference type="ARBA" id="ARBA00005046"/>
    </source>
</evidence>
<dbReference type="CDD" id="cd00886">
    <property type="entry name" value="MogA_MoaB"/>
    <property type="match status" value="1"/>
</dbReference>
<dbReference type="InterPro" id="IPR008284">
    <property type="entry name" value="MoCF_biosynth_CS"/>
</dbReference>
<comment type="function">
    <text evidence="5">May be involved in the biosynthesis of molybdopterin.</text>
</comment>
<evidence type="ECO:0000256" key="4">
    <source>
        <dbReference type="ARBA" id="ARBA00023150"/>
    </source>
</evidence>
<dbReference type="Proteomes" id="UP000242733">
    <property type="component" value="Unassembled WGS sequence"/>
</dbReference>
<protein>
    <recommendedName>
        <fullName evidence="3 5">Molybdenum cofactor biosynthesis protein B</fullName>
    </recommendedName>
</protein>
<dbReference type="AlphaFoldDB" id="A0A2G6JD56"/>
<comment type="similarity">
    <text evidence="2 5">Belongs to the MoaB/Mog family.</text>
</comment>
<dbReference type="Pfam" id="PF00994">
    <property type="entry name" value="MoCF_biosynth"/>
    <property type="match status" value="1"/>
</dbReference>
<dbReference type="PROSITE" id="PS01078">
    <property type="entry name" value="MOCF_BIOSYNTHESIS_1"/>
    <property type="match status" value="1"/>
</dbReference>
<dbReference type="InterPro" id="IPR013484">
    <property type="entry name" value="MoaB_proteobac"/>
</dbReference>
<dbReference type="NCBIfam" id="TIGR02667">
    <property type="entry name" value="moaB_proteo"/>
    <property type="match status" value="1"/>
</dbReference>
<name>A0A2G6JD56_NEPCE</name>
<proteinExistence type="inferred from homology"/>
<comment type="caution">
    <text evidence="7">The sequence shown here is derived from an EMBL/GenBank/DDBJ whole genome shotgun (WGS) entry which is preliminary data.</text>
</comment>
<accession>A0A2G6JD56</accession>